<evidence type="ECO:0008006" key="4">
    <source>
        <dbReference type="Google" id="ProtNLM"/>
    </source>
</evidence>
<keyword evidence="1" id="KW-0812">Transmembrane</keyword>
<dbReference type="OrthoDB" id="5593863at2"/>
<comment type="caution">
    <text evidence="2">The sequence shown here is derived from an EMBL/GenBank/DDBJ whole genome shotgun (WGS) entry which is preliminary data.</text>
</comment>
<dbReference type="STRING" id="646.BJD16_12655"/>
<dbReference type="RefSeq" id="WP_042021696.1">
    <property type="nucleotide sequence ID" value="NZ_CDBW01000028.1"/>
</dbReference>
<dbReference type="GeneID" id="58922947"/>
<evidence type="ECO:0000256" key="1">
    <source>
        <dbReference type="SAM" id="Phobius"/>
    </source>
</evidence>
<organism evidence="2 3">
    <name type="scientific">Aeromonas sobria</name>
    <dbReference type="NCBI Taxonomy" id="646"/>
    <lineage>
        <taxon>Bacteria</taxon>
        <taxon>Pseudomonadati</taxon>
        <taxon>Pseudomonadota</taxon>
        <taxon>Gammaproteobacteria</taxon>
        <taxon>Aeromonadales</taxon>
        <taxon>Aeromonadaceae</taxon>
        <taxon>Aeromonas</taxon>
    </lineage>
</organism>
<keyword evidence="1" id="KW-0472">Membrane</keyword>
<protein>
    <recommendedName>
        <fullName evidence="4">DUF2975 domain-containing protein</fullName>
    </recommendedName>
</protein>
<feature type="transmembrane region" description="Helical" evidence="1">
    <location>
        <begin position="12"/>
        <end position="30"/>
    </location>
</feature>
<reference evidence="2 3" key="1">
    <citation type="submission" date="2016-09" db="EMBL/GenBank/DDBJ databases">
        <title>Draft Genome Sequence of Aeromonas sobria Strain 08005, Isolated from Sick Rana catesbeiana.</title>
        <authorList>
            <person name="Yang Q."/>
        </authorList>
    </citation>
    <scope>NUCLEOTIDE SEQUENCE [LARGE SCALE GENOMIC DNA]</scope>
    <source>
        <strain evidence="2 3">08005</strain>
    </source>
</reference>
<dbReference type="EMBL" id="MKFU01000010">
    <property type="protein sequence ID" value="OHY93630.1"/>
    <property type="molecule type" value="Genomic_DNA"/>
</dbReference>
<dbReference type="InterPro" id="IPR021354">
    <property type="entry name" value="DUF2975"/>
</dbReference>
<feature type="transmembrane region" description="Helical" evidence="1">
    <location>
        <begin position="134"/>
        <end position="155"/>
    </location>
</feature>
<sequence length="207" mass="23181">MRTTKLERLSVLIEWLLLFALLATPTITLMETWSHLLGGNDLLQEELNQIIHSSGSHILNGVPLANGETPSLDLIPQPPLTMADYPLRTANRLLGTLVQLLPDLVFMLMLWQLRQLFRGYRAGLLFTFEQIRRYRQIGVLLCVSFLVELIQTPLLDTVLTMSGPEIHGSVSISSSDFRLLLAGLIVLALALVMREAKLLADEQQLTV</sequence>
<proteinExistence type="predicted"/>
<evidence type="ECO:0000313" key="3">
    <source>
        <dbReference type="Proteomes" id="UP000179934"/>
    </source>
</evidence>
<name>A0A1S2CY45_AERSO</name>
<feature type="transmembrane region" description="Helical" evidence="1">
    <location>
        <begin position="93"/>
        <end position="113"/>
    </location>
</feature>
<dbReference type="AlphaFoldDB" id="A0A1S2CY45"/>
<dbReference type="Pfam" id="PF11188">
    <property type="entry name" value="DUF2975"/>
    <property type="match status" value="1"/>
</dbReference>
<accession>A0A1S2CY45</accession>
<evidence type="ECO:0000313" key="2">
    <source>
        <dbReference type="EMBL" id="OHY93630.1"/>
    </source>
</evidence>
<dbReference type="Proteomes" id="UP000179934">
    <property type="component" value="Unassembled WGS sequence"/>
</dbReference>
<keyword evidence="1" id="KW-1133">Transmembrane helix</keyword>
<feature type="transmembrane region" description="Helical" evidence="1">
    <location>
        <begin position="175"/>
        <end position="193"/>
    </location>
</feature>
<gene>
    <name evidence="2" type="ORF">BJD16_12655</name>
</gene>